<evidence type="ECO:0000259" key="3">
    <source>
        <dbReference type="Pfam" id="PF08797"/>
    </source>
</evidence>
<sequence>MEQQPIFIAITGTQHYLGTAFLRPGQIVHLIKEPDNSHDHEAIKVDIVPIGKIGYVANSTHTVPRGCWSAGRIYDTFEQHICGCVRFVIKDTAIVELAPGLEELYVIKAATDSSFSTY</sequence>
<dbReference type="Proteomes" id="UP001597211">
    <property type="component" value="Unassembled WGS sequence"/>
</dbReference>
<keyword evidence="2" id="KW-0378">Hydrolase</keyword>
<evidence type="ECO:0000313" key="4">
    <source>
        <dbReference type="EMBL" id="MFD1182350.1"/>
    </source>
</evidence>
<evidence type="ECO:0000256" key="1">
    <source>
        <dbReference type="ARBA" id="ARBA00022723"/>
    </source>
</evidence>
<proteinExistence type="predicted"/>
<feature type="domain" description="HIRAN" evidence="3">
    <location>
        <begin position="6"/>
        <end position="60"/>
    </location>
</feature>
<dbReference type="Pfam" id="PF08797">
    <property type="entry name" value="HIRAN"/>
    <property type="match status" value="1"/>
</dbReference>
<dbReference type="EMBL" id="JBHTKZ010000024">
    <property type="protein sequence ID" value="MFD1182350.1"/>
    <property type="molecule type" value="Genomic_DNA"/>
</dbReference>
<dbReference type="RefSeq" id="WP_240269539.1">
    <property type="nucleotide sequence ID" value="NZ_JAKSXN010000027.1"/>
</dbReference>
<protein>
    <submittedName>
        <fullName evidence="4">HIRAN domain-containing protein</fullName>
    </submittedName>
</protein>
<name>A0ABW3SDN3_9BACL</name>
<keyword evidence="5" id="KW-1185">Reference proteome</keyword>
<keyword evidence="1" id="KW-0479">Metal-binding</keyword>
<dbReference type="InterPro" id="IPR014905">
    <property type="entry name" value="HIRAN"/>
</dbReference>
<gene>
    <name evidence="4" type="ORF">ACFQ2Z_13370</name>
</gene>
<evidence type="ECO:0000256" key="2">
    <source>
        <dbReference type="ARBA" id="ARBA00022801"/>
    </source>
</evidence>
<dbReference type="Gene3D" id="3.30.70.2330">
    <property type="match status" value="1"/>
</dbReference>
<evidence type="ECO:0000313" key="5">
    <source>
        <dbReference type="Proteomes" id="UP001597211"/>
    </source>
</evidence>
<reference evidence="5" key="1">
    <citation type="journal article" date="2019" name="Int. J. Syst. Evol. Microbiol.">
        <title>The Global Catalogue of Microorganisms (GCM) 10K type strain sequencing project: providing services to taxonomists for standard genome sequencing and annotation.</title>
        <authorList>
            <consortium name="The Broad Institute Genomics Platform"/>
            <consortium name="The Broad Institute Genome Sequencing Center for Infectious Disease"/>
            <person name="Wu L."/>
            <person name="Ma J."/>
        </authorList>
    </citation>
    <scope>NUCLEOTIDE SEQUENCE [LARGE SCALE GENOMIC DNA]</scope>
    <source>
        <strain evidence="5">CCUG 48216</strain>
    </source>
</reference>
<comment type="caution">
    <text evidence="4">The sequence shown here is derived from an EMBL/GenBank/DDBJ whole genome shotgun (WGS) entry which is preliminary data.</text>
</comment>
<accession>A0ABW3SDN3</accession>
<organism evidence="4 5">
    <name type="scientific">Paenibacillus timonensis</name>
    <dbReference type="NCBI Taxonomy" id="225915"/>
    <lineage>
        <taxon>Bacteria</taxon>
        <taxon>Bacillati</taxon>
        <taxon>Bacillota</taxon>
        <taxon>Bacilli</taxon>
        <taxon>Bacillales</taxon>
        <taxon>Paenibacillaceae</taxon>
        <taxon>Paenibacillus</taxon>
    </lineage>
</organism>